<accession>A0A830E646</accession>
<evidence type="ECO:0000259" key="1">
    <source>
        <dbReference type="Pfam" id="PF14258"/>
    </source>
</evidence>
<dbReference type="InterPro" id="IPR029062">
    <property type="entry name" value="Class_I_gatase-like"/>
</dbReference>
<evidence type="ECO:0000313" key="2">
    <source>
        <dbReference type="EMBL" id="GGI96135.1"/>
    </source>
</evidence>
<dbReference type="OrthoDB" id="372296at2157"/>
<gene>
    <name evidence="2" type="ORF">GCM10008995_02770</name>
</gene>
<reference evidence="2" key="1">
    <citation type="journal article" date="2014" name="Int. J. Syst. Evol. Microbiol.">
        <title>Complete genome sequence of Corynebacterium casei LMG S-19264T (=DSM 44701T), isolated from a smear-ripened cheese.</title>
        <authorList>
            <consortium name="US DOE Joint Genome Institute (JGI-PGF)"/>
            <person name="Walter F."/>
            <person name="Albersmeier A."/>
            <person name="Kalinowski J."/>
            <person name="Ruckert C."/>
        </authorList>
    </citation>
    <scope>NUCLEOTIDE SEQUENCE</scope>
    <source>
        <strain evidence="2">JCM 14359</strain>
    </source>
</reference>
<name>A0A830E646_9EURY</name>
<dbReference type="RefSeq" id="WP_188785589.1">
    <property type="nucleotide sequence ID" value="NZ_BMOC01000001.1"/>
</dbReference>
<dbReference type="Pfam" id="PF14258">
    <property type="entry name" value="DUF4350"/>
    <property type="match status" value="1"/>
</dbReference>
<proteinExistence type="predicted"/>
<feature type="domain" description="DUF4350" evidence="1">
    <location>
        <begin position="40"/>
        <end position="248"/>
    </location>
</feature>
<reference evidence="2" key="2">
    <citation type="submission" date="2020-09" db="EMBL/GenBank/DDBJ databases">
        <authorList>
            <person name="Sun Q."/>
            <person name="Ohkuma M."/>
        </authorList>
    </citation>
    <scope>NUCLEOTIDE SEQUENCE</scope>
    <source>
        <strain evidence="2">JCM 14359</strain>
    </source>
</reference>
<keyword evidence="3" id="KW-1185">Reference proteome</keyword>
<sequence length="367" mass="39881">MTDESLLAAITPRVLLGGFLVVLVLAVGAAAVTSTATLAPYNSDWDGTSTARSTIAAQSSAPPVVVEATAYDRFAGNGTLVVIQAPRDAYTAADIQRVRAFVARGGTVLIAEDRRTATNQLLAQLGVSARLDGRPLRDPQQYYRSPALPVITDTANNSTLRGVDEFTLNRGTVLRSTDGTAIANTSAFAYLDRNGNEQLDSGERFRSYPVASSEQVGSGRVVVVSDSSVFINQMLERPGNQALLTRLLDSHDRVVLDYSHAPGTPPVVVLWLWLHRTVWAQAVLGGFACLAAVMWTHRGVQQRLSTVAAHVVGRFMRSSSMESVVLTSRERVQFLTERHPEWDTERVERIAESMERLNESAALDTDE</sequence>
<dbReference type="EMBL" id="BMOC01000001">
    <property type="protein sequence ID" value="GGI96135.1"/>
    <property type="molecule type" value="Genomic_DNA"/>
</dbReference>
<dbReference type="Proteomes" id="UP000653099">
    <property type="component" value="Unassembled WGS sequence"/>
</dbReference>
<comment type="caution">
    <text evidence="2">The sequence shown here is derived from an EMBL/GenBank/DDBJ whole genome shotgun (WGS) entry which is preliminary data.</text>
</comment>
<organism evidence="2 3">
    <name type="scientific">Halobellus salinus</name>
    <dbReference type="NCBI Taxonomy" id="931585"/>
    <lineage>
        <taxon>Archaea</taxon>
        <taxon>Methanobacteriati</taxon>
        <taxon>Methanobacteriota</taxon>
        <taxon>Stenosarchaea group</taxon>
        <taxon>Halobacteria</taxon>
        <taxon>Halobacteriales</taxon>
        <taxon>Haloferacaceae</taxon>
        <taxon>Halobellus</taxon>
    </lineage>
</organism>
<dbReference type="SUPFAM" id="SSF52317">
    <property type="entry name" value="Class I glutamine amidotransferase-like"/>
    <property type="match status" value="1"/>
</dbReference>
<protein>
    <recommendedName>
        <fullName evidence="1">DUF4350 domain-containing protein</fullName>
    </recommendedName>
</protein>
<dbReference type="InterPro" id="IPR025646">
    <property type="entry name" value="DUF4350"/>
</dbReference>
<dbReference type="AlphaFoldDB" id="A0A830E646"/>
<evidence type="ECO:0000313" key="3">
    <source>
        <dbReference type="Proteomes" id="UP000653099"/>
    </source>
</evidence>